<dbReference type="GO" id="GO:0051056">
    <property type="term" value="P:regulation of small GTPase mediated signal transduction"/>
    <property type="evidence" value="ECO:0007669"/>
    <property type="project" value="InterPro"/>
</dbReference>
<evidence type="ECO:0000256" key="3">
    <source>
        <dbReference type="SAM" id="SignalP"/>
    </source>
</evidence>
<dbReference type="PROSITE" id="PS50085">
    <property type="entry name" value="RAPGAP"/>
    <property type="match status" value="1"/>
</dbReference>
<proteinExistence type="predicted"/>
<evidence type="ECO:0000256" key="1">
    <source>
        <dbReference type="ARBA" id="ARBA00022468"/>
    </source>
</evidence>
<sequence length="828" mass="89906">MVLVLILVKVMVIAVDCILDSTRPPPTPNTPPPSRTISKLRDRTTPTYYRSSASLYNAPAAPLARDSMYQGMPLKDQERDARNRALTNAVVSARAEAASGKTAAARHEGWSEAALHAAIDERLAAAMATTQAVLEDRLDAIVAKRVATAVESRLAELESRVLAQVNDRIADAVAASTSALEARIYALESTLPQPRQALLEPPAPSPRSRRTSTASSVTSATSATSDSSLESGTPLDDARLAEASDAIEARVLDAVSEQLSSCDVVRLQFRVEALEARVLDLLHEHKAALAPVMAEMLRNQKFVSDGDLSGIVVTPDDIDDDEPEVDPSLVRRSDALRIPSMQRLNSRRRSSSLSSMYLNKLKRRLTAPTAKPSSSPRPPPPSTPPPPRVITPQTPPPELVIHDDSSSSDGSRSSVSSGRDREPASASAQLLDTPSSARTRASSVSDVSQSLVPGVDVAASDGKWVAVRPVPRLDVETVDLGVAWDECDLDWYTKYFSGKPTVEFVGEHPSEGVVSVSIVSSFDEHSGEPEYKAVVRKSSGFSTATLPKTAVKISRFKSKPKASSLLKAFVPELVREAPMVSVKPKLVQPELVYIEEQLRTTTYKFGVLLCKEGQSDEADMLTNAGGSADFEEFLAMMGETIPLVGHTGYTGGLDTRRGGTGSHSIYTRWKQFEIMFHVSTMLPLDDSDSQQLQRKRHIGNDVVLIVFLDGERDDLVYPAHAMASHFTHLIIAVQKHQEASRIVGETTYQISVASHAHVPPEFESRLPDPPLFPHSPLTRDFILSYCVNGERAALLSQGFKPAMDRTRKAYLEALKAYAEGNGHSLVVH</sequence>
<dbReference type="SUPFAM" id="SSF111347">
    <property type="entry name" value="Rap/Ran-GAP"/>
    <property type="match status" value="1"/>
</dbReference>
<feature type="region of interest" description="Disordered" evidence="2">
    <location>
        <begin position="332"/>
        <end position="449"/>
    </location>
</feature>
<keyword evidence="3" id="KW-0732">Signal</keyword>
<feature type="compositionally biased region" description="Polar residues" evidence="2">
    <location>
        <begin position="426"/>
        <end position="449"/>
    </location>
</feature>
<evidence type="ECO:0000256" key="2">
    <source>
        <dbReference type="SAM" id="MobiDB-lite"/>
    </source>
</evidence>
<feature type="compositionally biased region" description="Pro residues" evidence="2">
    <location>
        <begin position="375"/>
        <end position="398"/>
    </location>
</feature>
<dbReference type="Pfam" id="PF02145">
    <property type="entry name" value="Rap_GAP"/>
    <property type="match status" value="1"/>
</dbReference>
<gene>
    <name evidence="5" type="ORF">AMSG_06788</name>
</gene>
<feature type="region of interest" description="Disordered" evidence="2">
    <location>
        <begin position="308"/>
        <end position="327"/>
    </location>
</feature>
<keyword evidence="1" id="KW-0343">GTPase activation</keyword>
<dbReference type="Proteomes" id="UP000054408">
    <property type="component" value="Unassembled WGS sequence"/>
</dbReference>
<name>A0A0L0DD85_THETB</name>
<dbReference type="InterPro" id="IPR050989">
    <property type="entry name" value="Rap1_Ran_GAP"/>
</dbReference>
<feature type="compositionally biased region" description="Low complexity" evidence="2">
    <location>
        <begin position="407"/>
        <end position="417"/>
    </location>
</feature>
<feature type="compositionally biased region" description="Low complexity" evidence="2">
    <location>
        <begin position="211"/>
        <end position="228"/>
    </location>
</feature>
<feature type="signal peptide" evidence="3">
    <location>
        <begin position="1"/>
        <end position="17"/>
    </location>
</feature>
<feature type="compositionally biased region" description="Acidic residues" evidence="2">
    <location>
        <begin position="316"/>
        <end position="325"/>
    </location>
</feature>
<dbReference type="GeneID" id="25565870"/>
<feature type="region of interest" description="Disordered" evidence="2">
    <location>
        <begin position="195"/>
        <end position="234"/>
    </location>
</feature>
<dbReference type="RefSeq" id="XP_013756854.1">
    <property type="nucleotide sequence ID" value="XM_013901400.1"/>
</dbReference>
<dbReference type="EMBL" id="GL349461">
    <property type="protein sequence ID" value="KNC50307.1"/>
    <property type="molecule type" value="Genomic_DNA"/>
</dbReference>
<dbReference type="Gene3D" id="3.40.50.11210">
    <property type="entry name" value="Rap/Ran-GAP"/>
    <property type="match status" value="1"/>
</dbReference>
<dbReference type="OrthoDB" id="2499658at2759"/>
<dbReference type="PANTHER" id="PTHR15711">
    <property type="entry name" value="RAP GTPASE-ACTIVATING PROTEIN"/>
    <property type="match status" value="1"/>
</dbReference>
<dbReference type="InterPro" id="IPR000331">
    <property type="entry name" value="Rap/Ran_GAP_dom"/>
</dbReference>
<dbReference type="eggNOG" id="KOG3686">
    <property type="taxonomic scope" value="Eukaryota"/>
</dbReference>
<accession>A0A0L0DD85</accession>
<organism evidence="5 6">
    <name type="scientific">Thecamonas trahens ATCC 50062</name>
    <dbReference type="NCBI Taxonomy" id="461836"/>
    <lineage>
        <taxon>Eukaryota</taxon>
        <taxon>Apusozoa</taxon>
        <taxon>Apusomonadida</taxon>
        <taxon>Apusomonadidae</taxon>
        <taxon>Thecamonas</taxon>
    </lineage>
</organism>
<feature type="chain" id="PRO_5005537070" evidence="3">
    <location>
        <begin position="18"/>
        <end position="828"/>
    </location>
</feature>
<dbReference type="STRING" id="461836.A0A0L0DD85"/>
<dbReference type="GO" id="GO:0005096">
    <property type="term" value="F:GTPase activator activity"/>
    <property type="evidence" value="ECO:0007669"/>
    <property type="project" value="UniProtKB-KW"/>
</dbReference>
<feature type="domain" description="Rap-GAP" evidence="4">
    <location>
        <begin position="591"/>
        <end position="814"/>
    </location>
</feature>
<evidence type="ECO:0000313" key="6">
    <source>
        <dbReference type="Proteomes" id="UP000054408"/>
    </source>
</evidence>
<feature type="region of interest" description="Disordered" evidence="2">
    <location>
        <begin position="20"/>
        <end position="43"/>
    </location>
</feature>
<keyword evidence="6" id="KW-1185">Reference proteome</keyword>
<dbReference type="InterPro" id="IPR035974">
    <property type="entry name" value="Rap/Ran-GAP_sf"/>
</dbReference>
<evidence type="ECO:0000259" key="4">
    <source>
        <dbReference type="PROSITE" id="PS50085"/>
    </source>
</evidence>
<feature type="compositionally biased region" description="Pro residues" evidence="2">
    <location>
        <begin position="23"/>
        <end position="34"/>
    </location>
</feature>
<evidence type="ECO:0000313" key="5">
    <source>
        <dbReference type="EMBL" id="KNC50307.1"/>
    </source>
</evidence>
<protein>
    <submittedName>
        <fullName evidence="5">GTPase activating protein Rap1-GAP</fullName>
    </submittedName>
</protein>
<reference evidence="5 6" key="1">
    <citation type="submission" date="2010-05" db="EMBL/GenBank/DDBJ databases">
        <title>The Genome Sequence of Thecamonas trahens ATCC 50062.</title>
        <authorList>
            <consortium name="The Broad Institute Genome Sequencing Platform"/>
            <person name="Russ C."/>
            <person name="Cuomo C."/>
            <person name="Shea T."/>
            <person name="Young S.K."/>
            <person name="Zeng Q."/>
            <person name="Koehrsen M."/>
            <person name="Haas B."/>
            <person name="Borodovsky M."/>
            <person name="Guigo R."/>
            <person name="Alvarado L."/>
            <person name="Berlin A."/>
            <person name="Bochicchio J."/>
            <person name="Borenstein D."/>
            <person name="Chapman S."/>
            <person name="Chen Z."/>
            <person name="Freedman E."/>
            <person name="Gellesch M."/>
            <person name="Goldberg J."/>
            <person name="Griggs A."/>
            <person name="Gujja S."/>
            <person name="Heilman E."/>
            <person name="Heiman D."/>
            <person name="Hepburn T."/>
            <person name="Howarth C."/>
            <person name="Jen D."/>
            <person name="Larson L."/>
            <person name="Mehta T."/>
            <person name="Park D."/>
            <person name="Pearson M."/>
            <person name="Roberts A."/>
            <person name="Saif S."/>
            <person name="Shenoy N."/>
            <person name="Sisk P."/>
            <person name="Stolte C."/>
            <person name="Sykes S."/>
            <person name="Thomson T."/>
            <person name="Walk T."/>
            <person name="White J."/>
            <person name="Yandava C."/>
            <person name="Burger G."/>
            <person name="Gray M.W."/>
            <person name="Holland P.W.H."/>
            <person name="King N."/>
            <person name="Lang F.B.F."/>
            <person name="Roger A.J."/>
            <person name="Ruiz-Trillo I."/>
            <person name="Lander E."/>
            <person name="Nusbaum C."/>
        </authorList>
    </citation>
    <scope>NUCLEOTIDE SEQUENCE [LARGE SCALE GENOMIC DNA]</scope>
    <source>
        <strain evidence="5 6">ATCC 50062</strain>
    </source>
</reference>
<dbReference type="AlphaFoldDB" id="A0A0L0DD85"/>